<dbReference type="OrthoDB" id="1158125at2"/>
<sequence length="435" mass="50489">MRRILITESHQLAELNFHKYNMNKPRKERLKDGDLRLIQKMISVYALEISRINSMLPPDYTPNFSTNNAQMASMVGICKDTVRNRRKRLEKAGFITSTKNHGWFHNYDLSFSPEIIFTGEKKDAETLKAELKKIRHEFNLKEKESRNFHTMQENFSPSETQEINNILNSNVEKSATSVKNEAELRPETHTGKAKKTGKHMPVYKNHDKEDLGNISEAGPGGAGGAGQTEDTCRGAKPPISLTESEGYAFAPPERQREKEIEYYVDNLLKMAISFLWKDKTFAESQKDQAKNMLRTYYYDKQHTYNLPDFHNYCVSKLLNHATVIKNSKGKYYAVLPHLYFDPDYAYGFSGSVEKLFKKFTDFKKFGGEPDKLLKRHVRAFENNLRKPQTKRRDPIELQRIGLRAMLNLKDQRYADRYQSIILGLTKKYILCRNGN</sequence>
<evidence type="ECO:0000313" key="2">
    <source>
        <dbReference type="EMBL" id="GAL83461.1"/>
    </source>
</evidence>
<dbReference type="Proteomes" id="UP000030185">
    <property type="component" value="Unassembled WGS sequence"/>
</dbReference>
<reference evidence="2 3" key="1">
    <citation type="submission" date="2014-09" db="EMBL/GenBank/DDBJ databases">
        <title>Sporocytophaga myxococcoides PG-01 genome sequencing.</title>
        <authorList>
            <person name="Liu L."/>
            <person name="Gao P.J."/>
            <person name="Chen G.J."/>
            <person name="Wang L.S."/>
        </authorList>
    </citation>
    <scope>NUCLEOTIDE SEQUENCE [LARGE SCALE GENOMIC DNA]</scope>
    <source>
        <strain evidence="2 3">PG-01</strain>
    </source>
</reference>
<comment type="caution">
    <text evidence="2">The sequence shown here is derived from an EMBL/GenBank/DDBJ whole genome shotgun (WGS) entry which is preliminary data.</text>
</comment>
<protein>
    <submittedName>
        <fullName evidence="2">Uncharacterized protein</fullName>
    </submittedName>
</protein>
<organism evidence="2 3">
    <name type="scientific">Sporocytophaga myxococcoides</name>
    <dbReference type="NCBI Taxonomy" id="153721"/>
    <lineage>
        <taxon>Bacteria</taxon>
        <taxon>Pseudomonadati</taxon>
        <taxon>Bacteroidota</taxon>
        <taxon>Cytophagia</taxon>
        <taxon>Cytophagales</taxon>
        <taxon>Cytophagaceae</taxon>
        <taxon>Sporocytophaga</taxon>
    </lineage>
</organism>
<dbReference type="STRING" id="153721.MYP_688"/>
<dbReference type="RefSeq" id="WP_045458353.1">
    <property type="nucleotide sequence ID" value="NZ_BBLT01000001.1"/>
</dbReference>
<feature type="compositionally biased region" description="Basic and acidic residues" evidence="1">
    <location>
        <begin position="180"/>
        <end position="190"/>
    </location>
</feature>
<dbReference type="EMBL" id="BBLT01000001">
    <property type="protein sequence ID" value="GAL83461.1"/>
    <property type="molecule type" value="Genomic_DNA"/>
</dbReference>
<proteinExistence type="predicted"/>
<feature type="region of interest" description="Disordered" evidence="1">
    <location>
        <begin position="175"/>
        <end position="252"/>
    </location>
</feature>
<keyword evidence="3" id="KW-1185">Reference proteome</keyword>
<evidence type="ECO:0000313" key="3">
    <source>
        <dbReference type="Proteomes" id="UP000030185"/>
    </source>
</evidence>
<gene>
    <name evidence="2" type="ORF">MYP_688</name>
</gene>
<dbReference type="AlphaFoldDB" id="A0A098L988"/>
<name>A0A098L988_9BACT</name>
<evidence type="ECO:0000256" key="1">
    <source>
        <dbReference type="SAM" id="MobiDB-lite"/>
    </source>
</evidence>
<accession>A0A098L988</accession>